<evidence type="ECO:0000256" key="2">
    <source>
        <dbReference type="SAM" id="SignalP"/>
    </source>
</evidence>
<dbReference type="PANTHER" id="PTHR48081">
    <property type="entry name" value="AB HYDROLASE SUPERFAMILY PROTEIN C4A8.06C"/>
    <property type="match status" value="1"/>
</dbReference>
<dbReference type="InterPro" id="IPR019826">
    <property type="entry name" value="Carboxylesterase_B_AS"/>
</dbReference>
<name>A0A2D2B0A9_9CAUL</name>
<dbReference type="GO" id="GO:0016787">
    <property type="term" value="F:hydrolase activity"/>
    <property type="evidence" value="ECO:0007669"/>
    <property type="project" value="UniProtKB-KW"/>
</dbReference>
<evidence type="ECO:0000313" key="5">
    <source>
        <dbReference type="Proteomes" id="UP000228945"/>
    </source>
</evidence>
<dbReference type="InterPro" id="IPR013094">
    <property type="entry name" value="AB_hydrolase_3"/>
</dbReference>
<dbReference type="RefSeq" id="WP_099622935.1">
    <property type="nucleotide sequence ID" value="NZ_CP024201.1"/>
</dbReference>
<feature type="domain" description="Alpha/beta hydrolase fold-3" evidence="3">
    <location>
        <begin position="163"/>
        <end position="369"/>
    </location>
</feature>
<dbReference type="EMBL" id="CP024201">
    <property type="protein sequence ID" value="ATQ43686.1"/>
    <property type="molecule type" value="Genomic_DNA"/>
</dbReference>
<accession>A0A2D2B0A9</accession>
<reference evidence="4 5" key="1">
    <citation type="submission" date="2017-10" db="EMBL/GenBank/DDBJ databases">
        <title>Genome sequence of Caulobacter mirabilis FWC38.</title>
        <authorList>
            <person name="Fiebig A."/>
            <person name="Crosson S."/>
        </authorList>
    </citation>
    <scope>NUCLEOTIDE SEQUENCE [LARGE SCALE GENOMIC DNA]</scope>
    <source>
        <strain evidence="4 5">FWC 38</strain>
    </source>
</reference>
<evidence type="ECO:0000313" key="4">
    <source>
        <dbReference type="EMBL" id="ATQ43686.1"/>
    </source>
</evidence>
<dbReference type="SUPFAM" id="SSF53474">
    <property type="entry name" value="alpha/beta-Hydrolases"/>
    <property type="match status" value="1"/>
</dbReference>
<dbReference type="PROSITE" id="PS00122">
    <property type="entry name" value="CARBOXYLESTERASE_B_1"/>
    <property type="match status" value="1"/>
</dbReference>
<dbReference type="InterPro" id="IPR050300">
    <property type="entry name" value="GDXG_lipolytic_enzyme"/>
</dbReference>
<keyword evidence="1 4" id="KW-0378">Hydrolase</keyword>
<sequence length="406" mass="43690">MKAHALTLARAVTLAAALGLAAPAIAGQPSAARSVLSPPDMQLTAAEREELTLGQRPESWFAAQLKGPREVVDGQRLNAKLQFLMERTRKAGPPETRDAVLAEFDTPEKRAKIRASVDRRWAMRTQVTQEMAAVEDRNIPGRDGPIPVRIYRPVGAEGPLPVLVYYHGGGFVFASVKAIDRVVRLIANEAKVIVVSVDYRLAPEHPYPAAHNDAEDAFGWAAANAASFGGDPVRMAVGGDSAGGNLALSTSLRAAKGEGPKPLYQLLYYPAVSLGQDEASYDLFDEGYSLDRGFMEAVTQLTFPKPVDRVAKDAEILSNASLAGMPATIVVTAGFDPLRDQGRRLARRLQADGVSAIYLNYDSLTHSFLNWSGVVEEAETAARETAAVLGRGLRSRPGELALRPRP</sequence>
<feature type="chain" id="PRO_5013689305" evidence="2">
    <location>
        <begin position="27"/>
        <end position="406"/>
    </location>
</feature>
<feature type="signal peptide" evidence="2">
    <location>
        <begin position="1"/>
        <end position="26"/>
    </location>
</feature>
<keyword evidence="5" id="KW-1185">Reference proteome</keyword>
<dbReference type="Pfam" id="PF07859">
    <property type="entry name" value="Abhydrolase_3"/>
    <property type="match status" value="1"/>
</dbReference>
<dbReference type="PANTHER" id="PTHR48081:SF8">
    <property type="entry name" value="ALPHA_BETA HYDROLASE FOLD-3 DOMAIN-CONTAINING PROTEIN-RELATED"/>
    <property type="match status" value="1"/>
</dbReference>
<dbReference type="AlphaFoldDB" id="A0A2D2B0A9"/>
<dbReference type="Proteomes" id="UP000228945">
    <property type="component" value="Chromosome"/>
</dbReference>
<evidence type="ECO:0000256" key="1">
    <source>
        <dbReference type="ARBA" id="ARBA00022801"/>
    </source>
</evidence>
<evidence type="ECO:0000259" key="3">
    <source>
        <dbReference type="Pfam" id="PF07859"/>
    </source>
</evidence>
<keyword evidence="2" id="KW-0732">Signal</keyword>
<proteinExistence type="predicted"/>
<dbReference type="Gene3D" id="3.40.50.1820">
    <property type="entry name" value="alpha/beta hydrolase"/>
    <property type="match status" value="1"/>
</dbReference>
<dbReference type="InterPro" id="IPR029058">
    <property type="entry name" value="AB_hydrolase_fold"/>
</dbReference>
<gene>
    <name evidence="4" type="ORF">CSW64_15435</name>
</gene>
<protein>
    <submittedName>
        <fullName evidence="4">Alpha/beta hydrolase</fullName>
    </submittedName>
</protein>
<dbReference type="OrthoDB" id="9806180at2"/>
<dbReference type="KEGG" id="cmb:CSW64_15435"/>
<organism evidence="4 5">
    <name type="scientific">Caulobacter mirabilis</name>
    <dbReference type="NCBI Taxonomy" id="69666"/>
    <lineage>
        <taxon>Bacteria</taxon>
        <taxon>Pseudomonadati</taxon>
        <taxon>Pseudomonadota</taxon>
        <taxon>Alphaproteobacteria</taxon>
        <taxon>Caulobacterales</taxon>
        <taxon>Caulobacteraceae</taxon>
        <taxon>Caulobacter</taxon>
    </lineage>
</organism>